<sequence>MQSFGSMQKTVSVLLVTLLTLSACSSWRDSRANPSNWFGNSTPAPVETSASDADALVPKQSSGRGLFARPEPEDTSVPITTITELRIEPNASGVIVVAQGTAFRQGAYDAKLTFVESEENRKNGVMEFVFRVNYPTYATAQGPERTREVTDAVNVSRQDLEGIRLIRVVGQQNALESRRR</sequence>
<organism evidence="3 4">
    <name type="scientific">Ruegeria arenilitoris</name>
    <dbReference type="NCBI Taxonomy" id="1173585"/>
    <lineage>
        <taxon>Bacteria</taxon>
        <taxon>Pseudomonadati</taxon>
        <taxon>Pseudomonadota</taxon>
        <taxon>Alphaproteobacteria</taxon>
        <taxon>Rhodobacterales</taxon>
        <taxon>Roseobacteraceae</taxon>
        <taxon>Ruegeria</taxon>
    </lineage>
</organism>
<dbReference type="AlphaFoldDB" id="A0A238JVY6"/>
<proteinExistence type="predicted"/>
<keyword evidence="2" id="KW-0732">Signal</keyword>
<feature type="chain" id="PRO_5013076676" description="Lipoprotein" evidence="2">
    <location>
        <begin position="29"/>
        <end position="180"/>
    </location>
</feature>
<evidence type="ECO:0008006" key="5">
    <source>
        <dbReference type="Google" id="ProtNLM"/>
    </source>
</evidence>
<evidence type="ECO:0000313" key="3">
    <source>
        <dbReference type="EMBL" id="SMX34829.1"/>
    </source>
</evidence>
<feature type="region of interest" description="Disordered" evidence="1">
    <location>
        <begin position="32"/>
        <end position="53"/>
    </location>
</feature>
<evidence type="ECO:0000256" key="1">
    <source>
        <dbReference type="SAM" id="MobiDB-lite"/>
    </source>
</evidence>
<dbReference type="Proteomes" id="UP000202485">
    <property type="component" value="Unassembled WGS sequence"/>
</dbReference>
<accession>A0A238JVY6</accession>
<name>A0A238JVY6_9RHOB</name>
<keyword evidence="4" id="KW-1185">Reference proteome</keyword>
<feature type="compositionally biased region" description="Polar residues" evidence="1">
    <location>
        <begin position="32"/>
        <end position="51"/>
    </location>
</feature>
<protein>
    <recommendedName>
        <fullName evidence="5">Lipoprotein</fullName>
    </recommendedName>
</protein>
<dbReference type="EMBL" id="FXYG01000001">
    <property type="protein sequence ID" value="SMX34829.1"/>
    <property type="molecule type" value="Genomic_DNA"/>
</dbReference>
<reference evidence="4" key="1">
    <citation type="submission" date="2017-05" db="EMBL/GenBank/DDBJ databases">
        <authorList>
            <person name="Rodrigo-Torres L."/>
            <person name="Arahal R. D."/>
            <person name="Lucena T."/>
        </authorList>
    </citation>
    <scope>NUCLEOTIDE SEQUENCE [LARGE SCALE GENOMIC DNA]</scope>
    <source>
        <strain evidence="4">CECT 8715</strain>
    </source>
</reference>
<feature type="signal peptide" evidence="2">
    <location>
        <begin position="1"/>
        <end position="28"/>
    </location>
</feature>
<evidence type="ECO:0000256" key="2">
    <source>
        <dbReference type="SAM" id="SignalP"/>
    </source>
</evidence>
<gene>
    <name evidence="3" type="ORF">RUA8715_00654</name>
</gene>
<evidence type="ECO:0000313" key="4">
    <source>
        <dbReference type="Proteomes" id="UP000202485"/>
    </source>
</evidence>